<dbReference type="SMART" id="SM00429">
    <property type="entry name" value="IPT"/>
    <property type="match status" value="1"/>
</dbReference>
<accession>A0A7S1KN02</accession>
<name>A0A7S1KN02_9EUKA</name>
<keyword evidence="2" id="KW-0245">EGF-like domain</keyword>
<dbReference type="AlphaFoldDB" id="A0A7S1KN02"/>
<protein>
    <recommendedName>
        <fullName evidence="4">EGF-like domain-containing protein</fullName>
    </recommendedName>
</protein>
<keyword evidence="3" id="KW-1133">Transmembrane helix</keyword>
<dbReference type="InterPro" id="IPR015943">
    <property type="entry name" value="WD40/YVTN_repeat-like_dom_sf"/>
</dbReference>
<dbReference type="InterPro" id="IPR013783">
    <property type="entry name" value="Ig-like_fold"/>
</dbReference>
<comment type="caution">
    <text evidence="2">Lacks conserved residue(s) required for the propagation of feature annotation.</text>
</comment>
<feature type="disulfide bond" evidence="2">
    <location>
        <begin position="1130"/>
        <end position="1139"/>
    </location>
</feature>
<dbReference type="PROSITE" id="PS00022">
    <property type="entry name" value="EGF_1"/>
    <property type="match status" value="1"/>
</dbReference>
<dbReference type="Pfam" id="PF07974">
    <property type="entry name" value="EGF_2"/>
    <property type="match status" value="1"/>
</dbReference>
<feature type="domain" description="EGF-like" evidence="4">
    <location>
        <begin position="1104"/>
        <end position="1140"/>
    </location>
</feature>
<reference evidence="5" key="1">
    <citation type="submission" date="2021-01" db="EMBL/GenBank/DDBJ databases">
        <authorList>
            <person name="Corre E."/>
            <person name="Pelletier E."/>
            <person name="Niang G."/>
            <person name="Scheremetjew M."/>
            <person name="Finn R."/>
            <person name="Kale V."/>
            <person name="Holt S."/>
            <person name="Cochrane G."/>
            <person name="Meng A."/>
            <person name="Brown T."/>
            <person name="Cohen L."/>
        </authorList>
    </citation>
    <scope>NUCLEOTIDE SEQUENCE</scope>
    <source>
        <strain evidence="5">WS</strain>
    </source>
</reference>
<dbReference type="PROSITE" id="PS01186">
    <property type="entry name" value="EGF_2"/>
    <property type="match status" value="1"/>
</dbReference>
<dbReference type="SUPFAM" id="SSF50998">
    <property type="entry name" value="Quinoprotein alcohol dehydrogenase-like"/>
    <property type="match status" value="1"/>
</dbReference>
<dbReference type="InterPro" id="IPR014756">
    <property type="entry name" value="Ig_E-set"/>
</dbReference>
<keyword evidence="3" id="KW-0812">Transmembrane</keyword>
<dbReference type="Pfam" id="PF01833">
    <property type="entry name" value="TIG"/>
    <property type="match status" value="1"/>
</dbReference>
<feature type="transmembrane region" description="Helical" evidence="3">
    <location>
        <begin position="66"/>
        <end position="88"/>
    </location>
</feature>
<dbReference type="Gene3D" id="2.10.25.10">
    <property type="entry name" value="Laminin"/>
    <property type="match status" value="1"/>
</dbReference>
<evidence type="ECO:0000256" key="2">
    <source>
        <dbReference type="PROSITE-ProRule" id="PRU00076"/>
    </source>
</evidence>
<keyword evidence="1 2" id="KW-1015">Disulfide bond</keyword>
<dbReference type="InterPro" id="IPR013111">
    <property type="entry name" value="EGF_extracell"/>
</dbReference>
<organism evidence="5">
    <name type="scientific">Percolomonas cosmopolitus</name>
    <dbReference type="NCBI Taxonomy" id="63605"/>
    <lineage>
        <taxon>Eukaryota</taxon>
        <taxon>Discoba</taxon>
        <taxon>Heterolobosea</taxon>
        <taxon>Tetramitia</taxon>
        <taxon>Eutetramitia</taxon>
        <taxon>Percolomonadidae</taxon>
        <taxon>Percolomonas</taxon>
    </lineage>
</organism>
<evidence type="ECO:0000256" key="3">
    <source>
        <dbReference type="SAM" id="Phobius"/>
    </source>
</evidence>
<dbReference type="CDD" id="cd00055">
    <property type="entry name" value="EGF_Lam"/>
    <property type="match status" value="1"/>
</dbReference>
<dbReference type="PROSITE" id="PS50026">
    <property type="entry name" value="EGF_3"/>
    <property type="match status" value="1"/>
</dbReference>
<dbReference type="EMBL" id="HBGD01003054">
    <property type="protein sequence ID" value="CAD9079288.1"/>
    <property type="molecule type" value="Transcribed_RNA"/>
</dbReference>
<evidence type="ECO:0000256" key="1">
    <source>
        <dbReference type="ARBA" id="ARBA00023157"/>
    </source>
</evidence>
<dbReference type="CDD" id="cd00102">
    <property type="entry name" value="IPT"/>
    <property type="match status" value="1"/>
</dbReference>
<proteinExistence type="predicted"/>
<feature type="transmembrane region" description="Helical" evidence="3">
    <location>
        <begin position="1145"/>
        <end position="1173"/>
    </location>
</feature>
<sequence>MIDETRCRCARRKATHHLSSSSRASIFQNPSPPPSSIFILYLYFISFFFDSHINMYIFLSQHHAIVSLLSAAAIVLILIFPSSALTQWPRQNQNNQNNRCATFPNNERIPAMTDSHRQIFIINENEDSALLSTANSDSISLHLLESNHFLMKLYNGSVHLFDKVGMAYVGKMGGGDSATARWTWPKRAPPASQHQFHNIFSIVRLDLGNDLIKLPNGHNNNAFKELFLISSYDSVGVYDMEQNEYVYLWKSSQKHGRLEHRSPLNPEDYESPCEKWAGRNMEPLMEGIFPCLVLSEQHKKGSQNDEASYDSRMCVTADARISPSLAFNVTKMGIPFGNSPASSSATTTTPVTPTSTYHWCSSMASSTTGTLHARLETMNVALTGILHEQDNAKPRATSSSLILGYGHIGRDLFDSNWTWQSKIDTSSRAPIPSPVISPLGEHLCLAYMGFICFRTVNGSISWQVKSGLYVEDFALDDERLYAVQHLEETGTDTLVAFNLTNGEILWKFDATDEEHSGAWMLTIPQIEKVEKLQSAPFHFTAPVIFGSHVLVAFDAPHSHLHGFVKVHKEEASLSWQSTTSYPNKEARVVRLSNVMLSADTSSYYYEVTFSGALSTLKPLSQIIVSKYFSILDVQPKLLYTGFNETIRVFHNLGDDAHSGDMSCIVYVSYSSLANATISEQFSTSALLVHDDYALCSTSEIPSILKDGNTMLSVYLCLGCDPASHNPVGFTSNALDFEYATRPQLDHVNATGAPLGMNISLSLTGRHFTTLMHLPVKCRFFDANKEKSGFVETTVNARLISDSKVQCASFYPHFADSESGEIIPAVNLTSQASTCISVELSIDDGWTFFKSPLEFILYSPFLLEEVAPSIIPITAENPLYILGGTQYMDFFVAMDRIRCAFFDSGGGTRPLFAAHAECSSVGGGIADEGKRLETVDDERVLTSTRATSENLSSSPASRSGTPSYRCACLVNNLPPNLKRTGSYNLYMSLNGGINYNFTQRSIQFYNNPQLGSIAPQVGSIDGGQKVILKGNNFFASEDLVCRFAANTSAGGILVDAQFQDSSQVACITPQISINDTAPHGYLEVQVVISENGRDFTHTNVTFTFTAKQCPGEPLLCSGHGKCDPAQGTCSCDLGFTGAACETFGRIGYWTVVLIATFLVTIVFMAILLAFVTYFNRRSSQFNRMVKERKHNDISTAL</sequence>
<dbReference type="InterPro" id="IPR002909">
    <property type="entry name" value="IPT_dom"/>
</dbReference>
<evidence type="ECO:0000259" key="4">
    <source>
        <dbReference type="PROSITE" id="PS50026"/>
    </source>
</evidence>
<dbReference type="InterPro" id="IPR011047">
    <property type="entry name" value="Quinoprotein_ADH-like_sf"/>
</dbReference>
<dbReference type="Gene3D" id="2.60.40.10">
    <property type="entry name" value="Immunoglobulins"/>
    <property type="match status" value="1"/>
</dbReference>
<dbReference type="InterPro" id="IPR002049">
    <property type="entry name" value="LE_dom"/>
</dbReference>
<feature type="transmembrane region" description="Helical" evidence="3">
    <location>
        <begin position="38"/>
        <end position="59"/>
    </location>
</feature>
<evidence type="ECO:0000313" key="5">
    <source>
        <dbReference type="EMBL" id="CAD9079288.1"/>
    </source>
</evidence>
<dbReference type="InterPro" id="IPR000742">
    <property type="entry name" value="EGF"/>
</dbReference>
<gene>
    <name evidence="5" type="ORF">PCOS0759_LOCUS2520</name>
</gene>
<keyword evidence="3" id="KW-0472">Membrane</keyword>
<dbReference type="SUPFAM" id="SSF81296">
    <property type="entry name" value="E set domains"/>
    <property type="match status" value="1"/>
</dbReference>
<dbReference type="Gene3D" id="2.130.10.10">
    <property type="entry name" value="YVTN repeat-like/Quinoprotein amine dehydrogenase"/>
    <property type="match status" value="1"/>
</dbReference>